<gene>
    <name evidence="6" type="ORF">AOE01nite_04830</name>
</gene>
<dbReference type="Gene3D" id="3.40.50.2300">
    <property type="match status" value="2"/>
</dbReference>
<organism evidence="6 7">
    <name type="scientific">Acetobacter oeni</name>
    <dbReference type="NCBI Taxonomy" id="304077"/>
    <lineage>
        <taxon>Bacteria</taxon>
        <taxon>Pseudomonadati</taxon>
        <taxon>Pseudomonadota</taxon>
        <taxon>Alphaproteobacteria</taxon>
        <taxon>Acetobacterales</taxon>
        <taxon>Acetobacteraceae</taxon>
        <taxon>Acetobacter</taxon>
    </lineage>
</organism>
<comment type="caution">
    <text evidence="6">The sequence shown here is derived from an EMBL/GenBank/DDBJ whole genome shotgun (WGS) entry which is preliminary data.</text>
</comment>
<keyword evidence="4" id="KW-0804">Transcription</keyword>
<dbReference type="InterPro" id="IPR000843">
    <property type="entry name" value="HTH_LacI"/>
</dbReference>
<dbReference type="SUPFAM" id="SSF47413">
    <property type="entry name" value="lambda repressor-like DNA-binding domains"/>
    <property type="match status" value="1"/>
</dbReference>
<keyword evidence="1" id="KW-0678">Repressor</keyword>
<dbReference type="PROSITE" id="PS50932">
    <property type="entry name" value="HTH_LACI_2"/>
    <property type="match status" value="1"/>
</dbReference>
<dbReference type="InterPro" id="IPR046335">
    <property type="entry name" value="LacI/GalR-like_sensor"/>
</dbReference>
<proteinExistence type="predicted"/>
<evidence type="ECO:0000256" key="3">
    <source>
        <dbReference type="ARBA" id="ARBA00023125"/>
    </source>
</evidence>
<dbReference type="Proteomes" id="UP000321746">
    <property type="component" value="Unassembled WGS sequence"/>
</dbReference>
<dbReference type="Pfam" id="PF13377">
    <property type="entry name" value="Peripla_BP_3"/>
    <property type="match status" value="1"/>
</dbReference>
<dbReference type="SUPFAM" id="SSF53822">
    <property type="entry name" value="Periplasmic binding protein-like I"/>
    <property type="match status" value="1"/>
</dbReference>
<dbReference type="Gene3D" id="1.10.260.40">
    <property type="entry name" value="lambda repressor-like DNA-binding domains"/>
    <property type="match status" value="1"/>
</dbReference>
<keyword evidence="7" id="KW-1185">Reference proteome</keyword>
<dbReference type="PANTHER" id="PTHR30146">
    <property type="entry name" value="LACI-RELATED TRANSCRIPTIONAL REPRESSOR"/>
    <property type="match status" value="1"/>
</dbReference>
<evidence type="ECO:0000256" key="4">
    <source>
        <dbReference type="ARBA" id="ARBA00023163"/>
    </source>
</evidence>
<reference evidence="6 7" key="1">
    <citation type="submission" date="2019-07" db="EMBL/GenBank/DDBJ databases">
        <title>Whole genome shotgun sequence of Acetobacter oeni NBRC 105207.</title>
        <authorList>
            <person name="Hosoyama A."/>
            <person name="Uohara A."/>
            <person name="Ohji S."/>
            <person name="Ichikawa N."/>
        </authorList>
    </citation>
    <scope>NUCLEOTIDE SEQUENCE [LARGE SCALE GENOMIC DNA]</scope>
    <source>
        <strain evidence="6 7">NBRC 105207</strain>
    </source>
</reference>
<evidence type="ECO:0000313" key="7">
    <source>
        <dbReference type="Proteomes" id="UP000321746"/>
    </source>
</evidence>
<dbReference type="CDD" id="cd06278">
    <property type="entry name" value="PBP1_LacI-like"/>
    <property type="match status" value="1"/>
</dbReference>
<dbReference type="EMBL" id="BJYG01000004">
    <property type="protein sequence ID" value="GEN62259.1"/>
    <property type="molecule type" value="Genomic_DNA"/>
</dbReference>
<dbReference type="AlphaFoldDB" id="A0A511XH58"/>
<feature type="domain" description="HTH lacI-type" evidence="5">
    <location>
        <begin position="9"/>
        <end position="63"/>
    </location>
</feature>
<name>A0A511XH58_9PROT</name>
<evidence type="ECO:0000256" key="1">
    <source>
        <dbReference type="ARBA" id="ARBA00022491"/>
    </source>
</evidence>
<dbReference type="PANTHER" id="PTHR30146:SF95">
    <property type="entry name" value="RIBOSE OPERON REPRESSOR"/>
    <property type="match status" value="1"/>
</dbReference>
<evidence type="ECO:0000313" key="6">
    <source>
        <dbReference type="EMBL" id="GEN62259.1"/>
    </source>
</evidence>
<dbReference type="GO" id="GO:0000976">
    <property type="term" value="F:transcription cis-regulatory region binding"/>
    <property type="evidence" value="ECO:0007669"/>
    <property type="project" value="TreeGrafter"/>
</dbReference>
<evidence type="ECO:0000256" key="2">
    <source>
        <dbReference type="ARBA" id="ARBA00023015"/>
    </source>
</evidence>
<dbReference type="InterPro" id="IPR028082">
    <property type="entry name" value="Peripla_BP_I"/>
</dbReference>
<dbReference type="OrthoDB" id="8433438at2"/>
<dbReference type="InterPro" id="IPR010982">
    <property type="entry name" value="Lambda_DNA-bd_dom_sf"/>
</dbReference>
<dbReference type="GO" id="GO:0003700">
    <property type="term" value="F:DNA-binding transcription factor activity"/>
    <property type="evidence" value="ECO:0007669"/>
    <property type="project" value="TreeGrafter"/>
</dbReference>
<protein>
    <submittedName>
        <fullName evidence="6">Transcriptional regulator</fullName>
    </submittedName>
</protein>
<dbReference type="Pfam" id="PF00356">
    <property type="entry name" value="LacI"/>
    <property type="match status" value="1"/>
</dbReference>
<evidence type="ECO:0000259" key="5">
    <source>
        <dbReference type="PROSITE" id="PS50932"/>
    </source>
</evidence>
<sequence length="337" mass="35493">MGVRERRPVTSVDVAKRAGVSQSAVSRAFSRTASIAPGTREKILKAAAELDYRPNRIPAIMLSGRSGMVGVVVGGLSNPFYAGALEHLVCSLRERGLQVLLVHVDDALTLDDALEQLLGYRIDAVVTALAIGSKAVAKALDALRIPVICFNSRLTGQWISTVSSNNRAAGVVAARVLRERGVMQPVWLAGALRNAASVARGEGFRRGLGAMAGELVSLQGADTYESGYDAVSAMLLRGVRPDGMFCSNDMMACGAIDALCERAGLSCSRDVMLLGYDNIPQGAWRAYDLTTFDQGVGQLVKTACEVLANALEAGGEPVSQNIVIEARLVERGSTAGG</sequence>
<accession>A0A511XH58</accession>
<dbReference type="SMART" id="SM00354">
    <property type="entry name" value="HTH_LACI"/>
    <property type="match status" value="1"/>
</dbReference>
<keyword evidence="3" id="KW-0238">DNA-binding</keyword>
<dbReference type="RefSeq" id="WP_146885654.1">
    <property type="nucleotide sequence ID" value="NZ_BJYG01000004.1"/>
</dbReference>
<keyword evidence="2" id="KW-0805">Transcription regulation</keyword>
<dbReference type="CDD" id="cd01392">
    <property type="entry name" value="HTH_LacI"/>
    <property type="match status" value="1"/>
</dbReference>